<comment type="similarity">
    <text evidence="3">Belongs to the Maf family. YhdE subfamily.</text>
</comment>
<protein>
    <recommendedName>
        <fullName evidence="3">dTTP/UTP pyrophosphatase</fullName>
        <shortName evidence="3">dTTPase/UTPase</shortName>
        <ecNumber evidence="3">3.6.1.9</ecNumber>
    </recommendedName>
    <alternativeName>
        <fullName evidence="3">Nucleoside triphosphate pyrophosphatase</fullName>
    </alternativeName>
    <alternativeName>
        <fullName evidence="3">Nucleotide pyrophosphatase</fullName>
        <shortName evidence="3">Nucleotide PPase</shortName>
    </alternativeName>
</protein>
<name>A0A402CTC9_9BACT</name>
<keyword evidence="3" id="KW-0963">Cytoplasm</keyword>
<comment type="catalytic activity">
    <reaction evidence="3">
        <text>UTP + H2O = UMP + diphosphate + H(+)</text>
        <dbReference type="Rhea" id="RHEA:29395"/>
        <dbReference type="ChEBI" id="CHEBI:15377"/>
        <dbReference type="ChEBI" id="CHEBI:15378"/>
        <dbReference type="ChEBI" id="CHEBI:33019"/>
        <dbReference type="ChEBI" id="CHEBI:46398"/>
        <dbReference type="ChEBI" id="CHEBI:57865"/>
        <dbReference type="EC" id="3.6.1.9"/>
    </reaction>
</comment>
<evidence type="ECO:0000313" key="5">
    <source>
        <dbReference type="Proteomes" id="UP000287394"/>
    </source>
</evidence>
<dbReference type="EMBL" id="AP025739">
    <property type="protein sequence ID" value="BDI30788.1"/>
    <property type="molecule type" value="Genomic_DNA"/>
</dbReference>
<organism evidence="4 5">
    <name type="scientific">Capsulimonas corticalis</name>
    <dbReference type="NCBI Taxonomy" id="2219043"/>
    <lineage>
        <taxon>Bacteria</taxon>
        <taxon>Bacillati</taxon>
        <taxon>Armatimonadota</taxon>
        <taxon>Armatimonadia</taxon>
        <taxon>Capsulimonadales</taxon>
        <taxon>Capsulimonadaceae</taxon>
        <taxon>Capsulimonas</taxon>
    </lineage>
</organism>
<gene>
    <name evidence="4" type="ORF">CCAX7_28390</name>
</gene>
<dbReference type="AlphaFoldDB" id="A0A402CTC9"/>
<keyword evidence="2 3" id="KW-0378">Hydrolase</keyword>
<evidence type="ECO:0000313" key="4">
    <source>
        <dbReference type="EMBL" id="BDI30788.1"/>
    </source>
</evidence>
<feature type="site" description="Important for substrate specificity" evidence="3">
    <location>
        <position position="75"/>
    </location>
</feature>
<dbReference type="KEGG" id="ccot:CCAX7_28390"/>
<dbReference type="CDD" id="cd00555">
    <property type="entry name" value="Maf"/>
    <property type="match status" value="1"/>
</dbReference>
<dbReference type="Proteomes" id="UP000287394">
    <property type="component" value="Chromosome"/>
</dbReference>
<accession>A0A402CTC9</accession>
<dbReference type="InterPro" id="IPR029001">
    <property type="entry name" value="ITPase-like_fam"/>
</dbReference>
<feature type="active site" description="Proton acceptor" evidence="3">
    <location>
        <position position="74"/>
    </location>
</feature>
<dbReference type="EC" id="3.6.1.9" evidence="3"/>
<evidence type="ECO:0000256" key="1">
    <source>
        <dbReference type="ARBA" id="ARBA00001968"/>
    </source>
</evidence>
<dbReference type="GO" id="GO:0047429">
    <property type="term" value="F:nucleoside triphosphate diphosphatase activity"/>
    <property type="evidence" value="ECO:0007669"/>
    <property type="project" value="UniProtKB-EC"/>
</dbReference>
<dbReference type="OrthoDB" id="9807767at2"/>
<evidence type="ECO:0000256" key="3">
    <source>
        <dbReference type="HAMAP-Rule" id="MF_00528"/>
    </source>
</evidence>
<dbReference type="PIRSF" id="PIRSF006305">
    <property type="entry name" value="Maf"/>
    <property type="match status" value="1"/>
</dbReference>
<comment type="function">
    <text evidence="3">Nucleoside triphosphate pyrophosphatase that hydrolyzes dTTP and UTP. May have a dual role in cell division arrest and in preventing the incorporation of modified nucleotides into cellular nucleic acids.</text>
</comment>
<comment type="subcellular location">
    <subcellularLocation>
        <location evidence="3">Cytoplasm</location>
    </subcellularLocation>
</comment>
<reference evidence="4 5" key="1">
    <citation type="journal article" date="2019" name="Int. J. Syst. Evol. Microbiol.">
        <title>Capsulimonas corticalis gen. nov., sp. nov., an aerobic capsulated bacterium, of a novel bacterial order, Capsulimonadales ord. nov., of the class Armatimonadia of the phylum Armatimonadetes.</title>
        <authorList>
            <person name="Li J."/>
            <person name="Kudo C."/>
            <person name="Tonouchi A."/>
        </authorList>
    </citation>
    <scope>NUCLEOTIDE SEQUENCE [LARGE SCALE GENOMIC DNA]</scope>
    <source>
        <strain evidence="4 5">AX-7</strain>
    </source>
</reference>
<dbReference type="Pfam" id="PF02545">
    <property type="entry name" value="Maf"/>
    <property type="match status" value="1"/>
</dbReference>
<dbReference type="InterPro" id="IPR003697">
    <property type="entry name" value="Maf-like"/>
</dbReference>
<evidence type="ECO:0000256" key="2">
    <source>
        <dbReference type="ARBA" id="ARBA00022801"/>
    </source>
</evidence>
<comment type="caution">
    <text evidence="3">Lacks conserved residue(s) required for the propagation of feature annotation.</text>
</comment>
<dbReference type="SUPFAM" id="SSF52972">
    <property type="entry name" value="ITPase-like"/>
    <property type="match status" value="1"/>
</dbReference>
<dbReference type="PANTHER" id="PTHR43213:SF5">
    <property type="entry name" value="BIFUNCTIONAL DTTP_UTP PYROPHOSPHATASE_METHYLTRANSFERASE PROTEIN-RELATED"/>
    <property type="match status" value="1"/>
</dbReference>
<keyword evidence="5" id="KW-1185">Reference proteome</keyword>
<dbReference type="NCBIfam" id="TIGR00172">
    <property type="entry name" value="maf"/>
    <property type="match status" value="1"/>
</dbReference>
<dbReference type="FunCoup" id="A0A402CTC9">
    <property type="interactions" value="399"/>
</dbReference>
<dbReference type="Gene3D" id="3.90.950.10">
    <property type="match status" value="1"/>
</dbReference>
<dbReference type="RefSeq" id="WP_119320618.1">
    <property type="nucleotide sequence ID" value="NZ_AP025739.1"/>
</dbReference>
<sequence length="199" mass="21161">MSAPKIILASTSPRRRELLGVLGLTFDVIGSEFDEDSLDRDSLTPHDWVMQLAIGKAAAVAAKTEGDALIIGADTTVTLRGEYYNKPQDPADARRMLGELSGQTHQVYTGICILPVTGGALGVPVTDYAVTDVTFDQIPDPIIDAYVATGEPLDKAGAYGIQGKALAFIPKINGDYFNVVGLPLNKLVALLGRFGVSVW</sequence>
<keyword evidence="3" id="KW-0546">Nucleotide metabolism</keyword>
<comment type="catalytic activity">
    <reaction evidence="3">
        <text>dTTP + H2O = dTMP + diphosphate + H(+)</text>
        <dbReference type="Rhea" id="RHEA:28534"/>
        <dbReference type="ChEBI" id="CHEBI:15377"/>
        <dbReference type="ChEBI" id="CHEBI:15378"/>
        <dbReference type="ChEBI" id="CHEBI:33019"/>
        <dbReference type="ChEBI" id="CHEBI:37568"/>
        <dbReference type="ChEBI" id="CHEBI:63528"/>
        <dbReference type="EC" id="3.6.1.9"/>
    </reaction>
</comment>
<dbReference type="HAMAP" id="MF_00528">
    <property type="entry name" value="Maf"/>
    <property type="match status" value="1"/>
</dbReference>
<dbReference type="GO" id="GO:0009117">
    <property type="term" value="P:nucleotide metabolic process"/>
    <property type="evidence" value="ECO:0007669"/>
    <property type="project" value="UniProtKB-KW"/>
</dbReference>
<proteinExistence type="inferred from homology"/>
<feature type="site" description="Important for substrate specificity" evidence="3">
    <location>
        <position position="14"/>
    </location>
</feature>
<feature type="site" description="Important for substrate specificity" evidence="3">
    <location>
        <position position="162"/>
    </location>
</feature>
<comment type="cofactor">
    <cofactor evidence="1 3">
        <name>a divalent metal cation</name>
        <dbReference type="ChEBI" id="CHEBI:60240"/>
    </cofactor>
</comment>
<dbReference type="GO" id="GO:0005737">
    <property type="term" value="C:cytoplasm"/>
    <property type="evidence" value="ECO:0007669"/>
    <property type="project" value="UniProtKB-SubCell"/>
</dbReference>
<dbReference type="PANTHER" id="PTHR43213">
    <property type="entry name" value="BIFUNCTIONAL DTTP/UTP PYROPHOSPHATASE/METHYLTRANSFERASE PROTEIN-RELATED"/>
    <property type="match status" value="1"/>
</dbReference>